<sequence length="189" mass="20263">MRTRIQDAALACFARKGFAAASMADIVKEADLSAGAVYLYYSSKSELMVAAGQRIMEERITVLGDLDDTEAVPPPSVVFPRLLDAILDDTPFPSLVLQVWGEAARVPEFAAIAEKIFAEVQARFETYLAAYFHRTAGLDEMVAQARARETSPAALAMVQGGIVQTAVLGPAVRPRVTGSMAALLAELES</sequence>
<evidence type="ECO:0000313" key="5">
    <source>
        <dbReference type="Proteomes" id="UP000595374"/>
    </source>
</evidence>
<dbReference type="PROSITE" id="PS50977">
    <property type="entry name" value="HTH_TETR_2"/>
    <property type="match status" value="1"/>
</dbReference>
<dbReference type="RefSeq" id="WP_198498353.1">
    <property type="nucleotide sequence ID" value="NZ_CP065989.1"/>
</dbReference>
<dbReference type="PRINTS" id="PR00455">
    <property type="entry name" value="HTHTETR"/>
</dbReference>
<dbReference type="PANTHER" id="PTHR30055:SF226">
    <property type="entry name" value="HTH-TYPE TRANSCRIPTIONAL REGULATOR PKSA"/>
    <property type="match status" value="1"/>
</dbReference>
<reference evidence="4 5" key="1">
    <citation type="submission" date="2020-12" db="EMBL/GenBank/DDBJ databases">
        <title>FDA dAtabase for Regulatory Grade micrObial Sequences (FDA-ARGOS): Supporting development and validation of Infectious Disease Dx tests.</title>
        <authorList>
            <person name="Sproer C."/>
            <person name="Gronow S."/>
            <person name="Severitt S."/>
            <person name="Schroder I."/>
            <person name="Tallon L."/>
            <person name="Sadzewicz L."/>
            <person name="Zhao X."/>
            <person name="Boylan J."/>
            <person name="Ott S."/>
            <person name="Bowen H."/>
            <person name="Vavikolanu K."/>
            <person name="Mehta A."/>
            <person name="Aluvathingal J."/>
            <person name="Nadendla S."/>
            <person name="Lowell S."/>
            <person name="Myers T."/>
            <person name="Yan Y."/>
            <person name="Sichtig H."/>
        </authorList>
    </citation>
    <scope>NUCLEOTIDE SEQUENCE [LARGE SCALE GENOMIC DNA]</scope>
    <source>
        <strain evidence="4 5">FDAARGOS_990</strain>
    </source>
</reference>
<protein>
    <submittedName>
        <fullName evidence="4">TetR/AcrR family transcriptional regulator</fullName>
    </submittedName>
</protein>
<keyword evidence="1 2" id="KW-0238">DNA-binding</keyword>
<dbReference type="GO" id="GO:0000976">
    <property type="term" value="F:transcription cis-regulatory region binding"/>
    <property type="evidence" value="ECO:0007669"/>
    <property type="project" value="TreeGrafter"/>
</dbReference>
<evidence type="ECO:0000256" key="2">
    <source>
        <dbReference type="PROSITE-ProRule" id="PRU00335"/>
    </source>
</evidence>
<dbReference type="InterPro" id="IPR050109">
    <property type="entry name" value="HTH-type_TetR-like_transc_reg"/>
</dbReference>
<dbReference type="SUPFAM" id="SSF46689">
    <property type="entry name" value="Homeodomain-like"/>
    <property type="match status" value="1"/>
</dbReference>
<organism evidence="4 5">
    <name type="scientific">Brevibacterium casei</name>
    <dbReference type="NCBI Taxonomy" id="33889"/>
    <lineage>
        <taxon>Bacteria</taxon>
        <taxon>Bacillati</taxon>
        <taxon>Actinomycetota</taxon>
        <taxon>Actinomycetes</taxon>
        <taxon>Micrococcales</taxon>
        <taxon>Brevibacteriaceae</taxon>
        <taxon>Brevibacterium</taxon>
    </lineage>
</organism>
<dbReference type="Gene3D" id="1.10.357.10">
    <property type="entry name" value="Tetracycline Repressor, domain 2"/>
    <property type="match status" value="1"/>
</dbReference>
<gene>
    <name evidence="4" type="ORF">I6H47_09670</name>
</gene>
<dbReference type="PANTHER" id="PTHR30055">
    <property type="entry name" value="HTH-TYPE TRANSCRIPTIONAL REGULATOR RUTR"/>
    <property type="match status" value="1"/>
</dbReference>
<dbReference type="Pfam" id="PF00440">
    <property type="entry name" value="TetR_N"/>
    <property type="match status" value="1"/>
</dbReference>
<dbReference type="InterPro" id="IPR009057">
    <property type="entry name" value="Homeodomain-like_sf"/>
</dbReference>
<evidence type="ECO:0000259" key="3">
    <source>
        <dbReference type="PROSITE" id="PS50977"/>
    </source>
</evidence>
<dbReference type="EMBL" id="CP065989">
    <property type="protein sequence ID" value="QQB13128.1"/>
    <property type="molecule type" value="Genomic_DNA"/>
</dbReference>
<dbReference type="AlphaFoldDB" id="A0A7T3ZWV1"/>
<feature type="domain" description="HTH tetR-type" evidence="3">
    <location>
        <begin position="1"/>
        <end position="59"/>
    </location>
</feature>
<evidence type="ECO:0000256" key="1">
    <source>
        <dbReference type="ARBA" id="ARBA00023125"/>
    </source>
</evidence>
<dbReference type="InterPro" id="IPR001647">
    <property type="entry name" value="HTH_TetR"/>
</dbReference>
<name>A0A7T3ZWV1_9MICO</name>
<accession>A0A7T3ZWV1</accession>
<evidence type="ECO:0000313" key="4">
    <source>
        <dbReference type="EMBL" id="QQB13128.1"/>
    </source>
</evidence>
<proteinExistence type="predicted"/>
<feature type="DNA-binding region" description="H-T-H motif" evidence="2">
    <location>
        <begin position="22"/>
        <end position="41"/>
    </location>
</feature>
<dbReference type="GO" id="GO:0003700">
    <property type="term" value="F:DNA-binding transcription factor activity"/>
    <property type="evidence" value="ECO:0007669"/>
    <property type="project" value="TreeGrafter"/>
</dbReference>
<dbReference type="Proteomes" id="UP000595374">
    <property type="component" value="Chromosome"/>
</dbReference>